<dbReference type="Pfam" id="PF21049">
    <property type="entry name" value="CFA69_ARM_rpt"/>
    <property type="match status" value="1"/>
</dbReference>
<gene>
    <name evidence="2" type="ORF">IRJ41_020658</name>
</gene>
<sequence length="868" mass="98436">MLSGVTQLNGFVSKQIFTERRSANQYETVRFNHELSRVIRLLEDPLSSSLKERHMFMLKKVVKTRQRGFLLRDLADIFKIVNICAERATDDLDYARVLCDLLHICGRPFLKEKTSDEMNYASVVMDCLSQMGYLMKVPVAEIRHQICSSVMALYTCDKPRPGFDGACPTRADYRGLMVERSGLAETLVMSLPLMENQLPVKLCLLQTLQIMSRTSEVNCNFMLKAQAAQKICYHMSERDPSGQVLFRSSEVLWNLLENGSKEEVTTQLSNTDCIESLKQAFLHQLLNGFRHYDQQLRNDLLVLTSLIAANPHAPFTESGFVKHLTLLATFPELKSHNPLVRNLRLSFNHEDFEMKKLLLNVIVVLSKDLSALQLFRQGRVMLALMLLIKPRSRDAHGGRCSWTSGQQEELQLQALATLSTLAPLMLDDYITCQANTCLLLLLDWCLHADSFSGQGHSFHGTGGRGGKKAQMRYCIRVLRSVVCVGNELLIQDLCDQGALGQLLGVLRWFFETRETEDDISLEIQMDIQVILSVLCEGDLHRKELFGSDGVDILLQYLNVDAQLIFSGLGHNKLLLSTVDCVWSCVIGCFNTEDVFLERRGVHLLLRLLQASPRHMLSTLIGTLLELCENPQALSHVLSWRGEKDVTAPQLLLQIWRKEENLMGITRDQRGIITDVEQPEDETSSHDLSASVRDVSENLCANIYCLFCKLGFQQLSGLSTADYITLGIISQFLDFKVTDVWAEISSELSDEGLPLISSDDEALKSIRQIAKDRAEHVCALQRSILDRQHHADVQEERRMYAEISFTHKQRELAAEAWRNYVARTSNYSILKEFKKLREEWSARRPDATSHVALDGTLKQESPSNDVSHH</sequence>
<dbReference type="AlphaFoldDB" id="A0A9W7WGZ4"/>
<dbReference type="GO" id="GO:0097730">
    <property type="term" value="C:non-motile cilium"/>
    <property type="evidence" value="ECO:0007669"/>
    <property type="project" value="TreeGrafter"/>
</dbReference>
<evidence type="ECO:0000313" key="3">
    <source>
        <dbReference type="Proteomes" id="UP001059041"/>
    </source>
</evidence>
<dbReference type="InterPro" id="IPR048733">
    <property type="entry name" value="CFA69_ARM_dom"/>
</dbReference>
<dbReference type="GO" id="GO:1990834">
    <property type="term" value="P:response to odorant"/>
    <property type="evidence" value="ECO:0007669"/>
    <property type="project" value="TreeGrafter"/>
</dbReference>
<dbReference type="InterPro" id="IPR011989">
    <property type="entry name" value="ARM-like"/>
</dbReference>
<dbReference type="GO" id="GO:0042048">
    <property type="term" value="P:olfactory behavior"/>
    <property type="evidence" value="ECO:0007669"/>
    <property type="project" value="TreeGrafter"/>
</dbReference>
<dbReference type="Proteomes" id="UP001059041">
    <property type="component" value="Linkage Group LG16"/>
</dbReference>
<proteinExistence type="predicted"/>
<dbReference type="Gene3D" id="1.25.10.10">
    <property type="entry name" value="Leucine-rich Repeat Variant"/>
    <property type="match status" value="2"/>
</dbReference>
<keyword evidence="3" id="KW-1185">Reference proteome</keyword>
<organism evidence="2 3">
    <name type="scientific">Triplophysa rosa</name>
    <name type="common">Cave loach</name>
    <dbReference type="NCBI Taxonomy" id="992332"/>
    <lineage>
        <taxon>Eukaryota</taxon>
        <taxon>Metazoa</taxon>
        <taxon>Chordata</taxon>
        <taxon>Craniata</taxon>
        <taxon>Vertebrata</taxon>
        <taxon>Euteleostomi</taxon>
        <taxon>Actinopterygii</taxon>
        <taxon>Neopterygii</taxon>
        <taxon>Teleostei</taxon>
        <taxon>Ostariophysi</taxon>
        <taxon>Cypriniformes</taxon>
        <taxon>Nemacheilidae</taxon>
        <taxon>Triplophysa</taxon>
    </lineage>
</organism>
<dbReference type="PANTHER" id="PTHR14716">
    <property type="entry name" value="CILIA- AND FLAGELLA-ASSOCIATED PROTEIN 69"/>
    <property type="match status" value="1"/>
</dbReference>
<dbReference type="GO" id="GO:1902093">
    <property type="term" value="P:positive regulation of flagellated sperm motility"/>
    <property type="evidence" value="ECO:0007669"/>
    <property type="project" value="TreeGrafter"/>
</dbReference>
<evidence type="ECO:0000313" key="2">
    <source>
        <dbReference type="EMBL" id="KAI7799261.1"/>
    </source>
</evidence>
<name>A0A9W7WGZ4_TRIRA</name>
<dbReference type="OrthoDB" id="191673at2759"/>
<protein>
    <recommendedName>
        <fullName evidence="1">Cilia- and flagella-associated protein 69 ARM repeats domain-containing protein</fullName>
    </recommendedName>
</protein>
<comment type="caution">
    <text evidence="2">The sequence shown here is derived from an EMBL/GenBank/DDBJ whole genome shotgun (WGS) entry which is preliminary data.</text>
</comment>
<dbReference type="EMBL" id="JAFHDT010000016">
    <property type="protein sequence ID" value="KAI7799261.1"/>
    <property type="molecule type" value="Genomic_DNA"/>
</dbReference>
<reference evidence="2" key="1">
    <citation type="submission" date="2021-02" db="EMBL/GenBank/DDBJ databases">
        <title>Comparative genomics reveals that relaxation of natural selection precedes convergent phenotypic evolution of cavefish.</title>
        <authorList>
            <person name="Peng Z."/>
        </authorList>
    </citation>
    <scope>NUCLEOTIDE SEQUENCE</scope>
    <source>
        <tissue evidence="2">Muscle</tissue>
    </source>
</reference>
<dbReference type="InterPro" id="IPR048732">
    <property type="entry name" value="CFA69"/>
</dbReference>
<dbReference type="SUPFAM" id="SSF48371">
    <property type="entry name" value="ARM repeat"/>
    <property type="match status" value="2"/>
</dbReference>
<dbReference type="PANTHER" id="PTHR14716:SF0">
    <property type="entry name" value="CILIA- AND FLAGELLA-ASSOCIATED PROTEIN 69"/>
    <property type="match status" value="1"/>
</dbReference>
<dbReference type="InterPro" id="IPR016024">
    <property type="entry name" value="ARM-type_fold"/>
</dbReference>
<evidence type="ECO:0000259" key="1">
    <source>
        <dbReference type="Pfam" id="PF21049"/>
    </source>
</evidence>
<feature type="domain" description="Cilia- and flagella-associated protein 69 ARM repeats" evidence="1">
    <location>
        <begin position="34"/>
        <end position="743"/>
    </location>
</feature>
<accession>A0A9W7WGZ4</accession>
<dbReference type="GO" id="GO:0097225">
    <property type="term" value="C:sperm midpiece"/>
    <property type="evidence" value="ECO:0007669"/>
    <property type="project" value="TreeGrafter"/>
</dbReference>